<protein>
    <submittedName>
        <fullName evidence="2">DUF58 domain-containing protein</fullName>
    </submittedName>
</protein>
<dbReference type="KEGG" id="hra:EI982_11530"/>
<feature type="domain" description="DUF58" evidence="1">
    <location>
        <begin position="198"/>
        <end position="282"/>
    </location>
</feature>
<sequence>MTRRVRRYRGLVAAAVGLVAAGVATGTRTLMLAGVVPLAFVVQGALSSLDPLDGRVRAEREVRPEGPLPGQPVAVRLRVENVGESAIPDLRVVDGVPEELAVRDGDARGGAALRRGETLTVEYTLTADRGSYAFGPVDLRAESVGGTVVAEGSVEAEGAEGFDCRVEVDDVPLRRRATAFAGSRATDTGGAGVEFHATRDYRPGDPAGRIDWRRYAKTGALSTVEYREQRAARVAVVIDARDPAHVAAGEALPTGATLSAYAATLAVGVLRDDGHHVGVGALGTRDPITGRRPAWVPSDADGFPAHAAAVCNAAATGPDDAVPATEALADGRGGGDVDRLLGGLEPSAQVILCTPAVDDAVPDVVESARTGGHEVTVLAPDVTGTSVGGRVVALERSLRLDRLRRLGAAVVDWDREEELPAALARTLRAGTGGRR</sequence>
<dbReference type="OrthoDB" id="31512at2157"/>
<evidence type="ECO:0000313" key="2">
    <source>
        <dbReference type="EMBL" id="QGX95383.1"/>
    </source>
</evidence>
<dbReference type="PANTHER" id="PTHR33608">
    <property type="entry name" value="BLL2464 PROTEIN"/>
    <property type="match status" value="1"/>
</dbReference>
<evidence type="ECO:0000313" key="3">
    <source>
        <dbReference type="Proteomes" id="UP000428325"/>
    </source>
</evidence>
<dbReference type="EMBL" id="CP034345">
    <property type="protein sequence ID" value="QGX95383.1"/>
    <property type="molecule type" value="Genomic_DNA"/>
</dbReference>
<gene>
    <name evidence="2" type="ORF">EI982_11530</name>
</gene>
<dbReference type="AlphaFoldDB" id="A0A6B9FGK8"/>
<dbReference type="GeneID" id="43370182"/>
<evidence type="ECO:0000259" key="1">
    <source>
        <dbReference type="Pfam" id="PF01882"/>
    </source>
</evidence>
<organism evidence="2 3">
    <name type="scientific">Haloplanus rallus</name>
    <dbReference type="NCBI Taxonomy" id="1816183"/>
    <lineage>
        <taxon>Archaea</taxon>
        <taxon>Methanobacteriati</taxon>
        <taxon>Methanobacteriota</taxon>
        <taxon>Stenosarchaea group</taxon>
        <taxon>Halobacteria</taxon>
        <taxon>Halobacteriales</taxon>
        <taxon>Haloferacaceae</taxon>
        <taxon>Haloplanus</taxon>
    </lineage>
</organism>
<dbReference type="PANTHER" id="PTHR33608:SF6">
    <property type="entry name" value="BLL2464 PROTEIN"/>
    <property type="match status" value="1"/>
</dbReference>
<name>A0A6B9FGK8_9EURY</name>
<dbReference type="RefSeq" id="WP_157689841.1">
    <property type="nucleotide sequence ID" value="NZ_CP034345.1"/>
</dbReference>
<accession>A0A6B9FGK8</accession>
<dbReference type="Pfam" id="PF01882">
    <property type="entry name" value="DUF58"/>
    <property type="match status" value="1"/>
</dbReference>
<proteinExistence type="predicted"/>
<dbReference type="InterPro" id="IPR002881">
    <property type="entry name" value="DUF58"/>
</dbReference>
<dbReference type="Proteomes" id="UP000428325">
    <property type="component" value="Chromosome"/>
</dbReference>
<keyword evidence="3" id="KW-1185">Reference proteome</keyword>
<reference evidence="2 3" key="1">
    <citation type="submission" date="2018-12" db="EMBL/GenBank/DDBJ databases">
        <title>Complete genome sequence of Haloplanus rallus MBLA0036.</title>
        <authorList>
            <person name="Nam Y.-d."/>
            <person name="Kang J."/>
            <person name="Chung W.-H."/>
            <person name="Park Y.S."/>
        </authorList>
    </citation>
    <scope>NUCLEOTIDE SEQUENCE [LARGE SCALE GENOMIC DNA]</scope>
    <source>
        <strain evidence="2 3">MBLA0036</strain>
    </source>
</reference>